<organism evidence="4 5">
    <name type="scientific">Nocardioides aquiterrae</name>
    <dbReference type="NCBI Taxonomy" id="203799"/>
    <lineage>
        <taxon>Bacteria</taxon>
        <taxon>Bacillati</taxon>
        <taxon>Actinomycetota</taxon>
        <taxon>Actinomycetes</taxon>
        <taxon>Propionibacteriales</taxon>
        <taxon>Nocardioidaceae</taxon>
        <taxon>Nocardioides</taxon>
    </lineage>
</organism>
<dbReference type="SMART" id="SM00091">
    <property type="entry name" value="PAS"/>
    <property type="match status" value="4"/>
</dbReference>
<protein>
    <submittedName>
        <fullName evidence="4">PAS domain S-box protein</fullName>
    </submittedName>
</protein>
<accession>A0ABN1UKT1</accession>
<feature type="domain" description="PAS" evidence="1">
    <location>
        <begin position="259"/>
        <end position="330"/>
    </location>
</feature>
<feature type="domain" description="PAC" evidence="2">
    <location>
        <begin position="87"/>
        <end position="141"/>
    </location>
</feature>
<evidence type="ECO:0000259" key="2">
    <source>
        <dbReference type="PROSITE" id="PS50113"/>
    </source>
</evidence>
<dbReference type="NCBIfam" id="TIGR00229">
    <property type="entry name" value="sensory_box"/>
    <property type="match status" value="4"/>
</dbReference>
<dbReference type="InterPro" id="IPR000700">
    <property type="entry name" value="PAS-assoc_C"/>
</dbReference>
<dbReference type="InterPro" id="IPR000160">
    <property type="entry name" value="GGDEF_dom"/>
</dbReference>
<keyword evidence="5" id="KW-1185">Reference proteome</keyword>
<dbReference type="Gene3D" id="3.30.450.20">
    <property type="entry name" value="PAS domain"/>
    <property type="match status" value="4"/>
</dbReference>
<dbReference type="PANTHER" id="PTHR44757">
    <property type="entry name" value="DIGUANYLATE CYCLASE DGCP"/>
    <property type="match status" value="1"/>
</dbReference>
<dbReference type="InterPro" id="IPR001610">
    <property type="entry name" value="PAC"/>
</dbReference>
<dbReference type="CDD" id="cd00130">
    <property type="entry name" value="PAS"/>
    <property type="match status" value="4"/>
</dbReference>
<dbReference type="PROSITE" id="PS50887">
    <property type="entry name" value="GGDEF"/>
    <property type="match status" value="1"/>
</dbReference>
<dbReference type="Pfam" id="PF08448">
    <property type="entry name" value="PAS_4"/>
    <property type="match status" value="2"/>
</dbReference>
<dbReference type="Pfam" id="PF13188">
    <property type="entry name" value="PAS_8"/>
    <property type="match status" value="2"/>
</dbReference>
<dbReference type="Pfam" id="PF00990">
    <property type="entry name" value="GGDEF"/>
    <property type="match status" value="1"/>
</dbReference>
<name>A0ABN1UKT1_9ACTN</name>
<dbReference type="EMBL" id="BAAAJE010000023">
    <property type="protein sequence ID" value="GAA1156682.1"/>
    <property type="molecule type" value="Genomic_DNA"/>
</dbReference>
<evidence type="ECO:0000259" key="1">
    <source>
        <dbReference type="PROSITE" id="PS50112"/>
    </source>
</evidence>
<feature type="domain" description="PAS" evidence="1">
    <location>
        <begin position="386"/>
        <end position="460"/>
    </location>
</feature>
<sequence>MSAQGTALGGIMREIDQGQLLASIAATLHDCILSLDADGSVQWASPATEAVLGWAPQDLAGNDVAVVFPGGGGTLLEGAIQRLLAGERVEPFVEAGVRRDGSTVKAQLTLGPVHGPDGITGVIVVLRDVTAQLSEQRELTQALEMSRAHFDQATTPQAILDLEGHLESVNPAWCELFGHGEAWFADCDLLDLVHPVDSEQVVARLARLQGGEVDSISYRGLFRDADGRDLPLLLDASLLRDGSGTPYAIAAWAGAEDPTQLELSEVLSLRAWDTAMVLDAELTITFVASAVSRMLGYGRDDLLQHQVSQYVHPADADIVIGLLDRLQQDPRRSQDVVVRVRDAEGHWRSVLVTATNRLADPDVQGYVADLRDVTERVRGEEELRLSEALHRAMVESTQEGILATAPDGLVIFANETAAHVLGGPVDRLYGEDPVRLLGLHPETRVDAESGLEVHEVVYRRPDGVERTLRVSRRPLNSRNDRLGSLVSVADVTDARHAESVLRSRALHDPLTGLPNRYLFTDRLETAAARHERSPGSGTAVLFLDVDRFKRVNDGFGHEAGDSLLREIGSRLLASIRSTDTVSRLGGDEFAVICEDTGGDEAGVVADRIIAAFAPPIVVDGTEHQVSVSVGIALTPPYPFEEVVRRADEAMYRAKQAGGGRVGVA</sequence>
<evidence type="ECO:0000259" key="3">
    <source>
        <dbReference type="PROSITE" id="PS50887"/>
    </source>
</evidence>
<dbReference type="SMART" id="SM00267">
    <property type="entry name" value="GGDEF"/>
    <property type="match status" value="1"/>
</dbReference>
<reference evidence="4 5" key="1">
    <citation type="journal article" date="2019" name="Int. J. Syst. Evol. Microbiol.">
        <title>The Global Catalogue of Microorganisms (GCM) 10K type strain sequencing project: providing services to taxonomists for standard genome sequencing and annotation.</title>
        <authorList>
            <consortium name="The Broad Institute Genomics Platform"/>
            <consortium name="The Broad Institute Genome Sequencing Center for Infectious Disease"/>
            <person name="Wu L."/>
            <person name="Ma J."/>
        </authorList>
    </citation>
    <scope>NUCLEOTIDE SEQUENCE [LARGE SCALE GENOMIC DNA]</scope>
    <source>
        <strain evidence="4 5">JCM 11813</strain>
    </source>
</reference>
<dbReference type="NCBIfam" id="TIGR00254">
    <property type="entry name" value="GGDEF"/>
    <property type="match status" value="1"/>
</dbReference>
<dbReference type="PROSITE" id="PS50112">
    <property type="entry name" value="PAS"/>
    <property type="match status" value="3"/>
</dbReference>
<dbReference type="PROSITE" id="PS50113">
    <property type="entry name" value="PAC"/>
    <property type="match status" value="1"/>
</dbReference>
<dbReference type="InterPro" id="IPR029787">
    <property type="entry name" value="Nucleotide_cyclase"/>
</dbReference>
<feature type="domain" description="GGDEF" evidence="3">
    <location>
        <begin position="536"/>
        <end position="664"/>
    </location>
</feature>
<dbReference type="SUPFAM" id="SSF55785">
    <property type="entry name" value="PYP-like sensor domain (PAS domain)"/>
    <property type="match status" value="4"/>
</dbReference>
<evidence type="ECO:0000313" key="5">
    <source>
        <dbReference type="Proteomes" id="UP001499979"/>
    </source>
</evidence>
<dbReference type="Proteomes" id="UP001499979">
    <property type="component" value="Unassembled WGS sequence"/>
</dbReference>
<dbReference type="InterPro" id="IPR000014">
    <property type="entry name" value="PAS"/>
</dbReference>
<dbReference type="InterPro" id="IPR052155">
    <property type="entry name" value="Biofilm_reg_signaling"/>
</dbReference>
<dbReference type="SUPFAM" id="SSF55073">
    <property type="entry name" value="Nucleotide cyclase"/>
    <property type="match status" value="1"/>
</dbReference>
<evidence type="ECO:0000313" key="4">
    <source>
        <dbReference type="EMBL" id="GAA1156682.1"/>
    </source>
</evidence>
<dbReference type="InterPro" id="IPR043128">
    <property type="entry name" value="Rev_trsase/Diguanyl_cyclase"/>
</dbReference>
<dbReference type="CDD" id="cd01949">
    <property type="entry name" value="GGDEF"/>
    <property type="match status" value="1"/>
</dbReference>
<dbReference type="InterPro" id="IPR035965">
    <property type="entry name" value="PAS-like_dom_sf"/>
</dbReference>
<gene>
    <name evidence="4" type="ORF">GCM10009606_38380</name>
</gene>
<dbReference type="Gene3D" id="3.30.70.270">
    <property type="match status" value="1"/>
</dbReference>
<feature type="domain" description="PAS" evidence="1">
    <location>
        <begin position="17"/>
        <end position="87"/>
    </location>
</feature>
<proteinExistence type="predicted"/>
<dbReference type="PANTHER" id="PTHR44757:SF2">
    <property type="entry name" value="BIOFILM ARCHITECTURE MAINTENANCE PROTEIN MBAA"/>
    <property type="match status" value="1"/>
</dbReference>
<dbReference type="InterPro" id="IPR013656">
    <property type="entry name" value="PAS_4"/>
</dbReference>
<comment type="caution">
    <text evidence="4">The sequence shown here is derived from an EMBL/GenBank/DDBJ whole genome shotgun (WGS) entry which is preliminary data.</text>
</comment>
<dbReference type="SMART" id="SM00086">
    <property type="entry name" value="PAC"/>
    <property type="match status" value="3"/>
</dbReference>